<evidence type="ECO:0000313" key="12">
    <source>
        <dbReference type="EMBL" id="MEL0617311.1"/>
    </source>
</evidence>
<dbReference type="HAMAP" id="MF_00920">
    <property type="entry name" value="FtsY"/>
    <property type="match status" value="1"/>
</dbReference>
<dbReference type="EMBL" id="JBAKAP010000010">
    <property type="protein sequence ID" value="MEL0617311.1"/>
    <property type="molecule type" value="Genomic_DNA"/>
</dbReference>
<gene>
    <name evidence="9 12" type="primary">ftsY</name>
    <name evidence="12" type="ORF">V6243_10730</name>
</gene>
<comment type="caution">
    <text evidence="12">The sequence shown here is derived from an EMBL/GenBank/DDBJ whole genome shotgun (WGS) entry which is preliminary data.</text>
</comment>
<feature type="binding site" evidence="9">
    <location>
        <begin position="390"/>
        <end position="394"/>
    </location>
    <ligand>
        <name>GTP</name>
        <dbReference type="ChEBI" id="CHEBI:37565"/>
    </ligand>
</feature>
<evidence type="ECO:0000259" key="11">
    <source>
        <dbReference type="PROSITE" id="PS00300"/>
    </source>
</evidence>
<keyword evidence="1 9" id="KW-1003">Cell membrane</keyword>
<feature type="compositionally biased region" description="Low complexity" evidence="10">
    <location>
        <begin position="14"/>
        <end position="32"/>
    </location>
</feature>
<keyword evidence="13" id="KW-1185">Reference proteome</keyword>
<dbReference type="NCBIfam" id="TIGR00064">
    <property type="entry name" value="ftsY"/>
    <property type="match status" value="1"/>
</dbReference>
<dbReference type="CDD" id="cd17874">
    <property type="entry name" value="FtsY"/>
    <property type="match status" value="1"/>
</dbReference>
<dbReference type="SMART" id="SM00962">
    <property type="entry name" value="SRP54"/>
    <property type="match status" value="1"/>
</dbReference>
<keyword evidence="5 9" id="KW-0342">GTP-binding</keyword>
<feature type="region of interest" description="Disordered" evidence="10">
    <location>
        <begin position="1"/>
        <end position="71"/>
    </location>
</feature>
<feature type="binding site" evidence="9">
    <location>
        <begin position="454"/>
        <end position="457"/>
    </location>
    <ligand>
        <name>GTP</name>
        <dbReference type="ChEBI" id="CHEBI:37565"/>
    </ligand>
</feature>
<dbReference type="InterPro" id="IPR036225">
    <property type="entry name" value="SRP/SRP_N"/>
</dbReference>
<evidence type="ECO:0000313" key="13">
    <source>
        <dbReference type="Proteomes" id="UP001378242"/>
    </source>
</evidence>
<feature type="region of interest" description="Disordered" evidence="10">
    <location>
        <begin position="173"/>
        <end position="194"/>
    </location>
</feature>
<keyword evidence="3 9" id="KW-0547">Nucleotide-binding</keyword>
<dbReference type="InterPro" id="IPR000897">
    <property type="entry name" value="SRP54_GTPase_dom"/>
</dbReference>
<dbReference type="Proteomes" id="UP001378242">
    <property type="component" value="Unassembled WGS sequence"/>
</dbReference>
<comment type="subunit">
    <text evidence="9">Part of the signal recognition particle protein translocation system, which is composed of SRP and FtsY. SRP is a ribonucleoprotein composed of Ffh and a 4.5S RNA molecule.</text>
</comment>
<evidence type="ECO:0000256" key="10">
    <source>
        <dbReference type="SAM" id="MobiDB-lite"/>
    </source>
</evidence>
<evidence type="ECO:0000256" key="9">
    <source>
        <dbReference type="HAMAP-Rule" id="MF_00920"/>
    </source>
</evidence>
<dbReference type="SMART" id="SM00963">
    <property type="entry name" value="SRP54_N"/>
    <property type="match status" value="1"/>
</dbReference>
<name>A0ABU9GFS9_COBMA</name>
<dbReference type="PROSITE" id="PS00300">
    <property type="entry name" value="SRP54"/>
    <property type="match status" value="1"/>
</dbReference>
<evidence type="ECO:0000256" key="2">
    <source>
        <dbReference type="ARBA" id="ARBA00022490"/>
    </source>
</evidence>
<comment type="catalytic activity">
    <reaction evidence="8 9">
        <text>GTP + H2O = GDP + phosphate + H(+)</text>
        <dbReference type="Rhea" id="RHEA:19669"/>
        <dbReference type="ChEBI" id="CHEBI:15377"/>
        <dbReference type="ChEBI" id="CHEBI:15378"/>
        <dbReference type="ChEBI" id="CHEBI:37565"/>
        <dbReference type="ChEBI" id="CHEBI:43474"/>
        <dbReference type="ChEBI" id="CHEBI:58189"/>
        <dbReference type="EC" id="3.6.5.4"/>
    </reaction>
</comment>
<dbReference type="Gene3D" id="1.20.120.140">
    <property type="entry name" value="Signal recognition particle SRP54, nucleotide-binding domain"/>
    <property type="match status" value="1"/>
</dbReference>
<evidence type="ECO:0000256" key="1">
    <source>
        <dbReference type="ARBA" id="ARBA00022475"/>
    </source>
</evidence>
<dbReference type="PANTHER" id="PTHR43134:SF1">
    <property type="entry name" value="SIGNAL RECOGNITION PARTICLE RECEPTOR SUBUNIT ALPHA"/>
    <property type="match status" value="1"/>
</dbReference>
<comment type="subcellular location">
    <subcellularLocation>
        <location evidence="9">Cell membrane</location>
        <topology evidence="9">Peripheral membrane protein</topology>
        <orientation evidence="9">Cytoplasmic side</orientation>
    </subcellularLocation>
    <subcellularLocation>
        <location evidence="9">Cytoplasm</location>
    </subcellularLocation>
</comment>
<proteinExistence type="inferred from homology"/>
<dbReference type="InterPro" id="IPR004390">
    <property type="entry name" value="SR_rcpt_FtsY"/>
</dbReference>
<keyword evidence="7 9" id="KW-0675">Receptor</keyword>
<dbReference type="InterPro" id="IPR027417">
    <property type="entry name" value="P-loop_NTPase"/>
</dbReference>
<feature type="compositionally biased region" description="Basic and acidic residues" evidence="10">
    <location>
        <begin position="35"/>
        <end position="46"/>
    </location>
</feature>
<organism evidence="12 13">
    <name type="scientific">Cobetia marina</name>
    <name type="common">Deleya marina</name>
    <dbReference type="NCBI Taxonomy" id="28258"/>
    <lineage>
        <taxon>Bacteria</taxon>
        <taxon>Pseudomonadati</taxon>
        <taxon>Pseudomonadota</taxon>
        <taxon>Gammaproteobacteria</taxon>
        <taxon>Oceanospirillales</taxon>
        <taxon>Halomonadaceae</taxon>
        <taxon>Cobetia</taxon>
    </lineage>
</organism>
<dbReference type="Pfam" id="PF02881">
    <property type="entry name" value="SRP54_N"/>
    <property type="match status" value="1"/>
</dbReference>
<protein>
    <recommendedName>
        <fullName evidence="9">Signal recognition particle receptor FtsY</fullName>
        <shortName evidence="9">SRP receptor</shortName>
        <ecNumber evidence="9">3.6.5.4</ecNumber>
    </recommendedName>
</protein>
<dbReference type="SMART" id="SM00382">
    <property type="entry name" value="AAA"/>
    <property type="match status" value="1"/>
</dbReference>
<dbReference type="PANTHER" id="PTHR43134">
    <property type="entry name" value="SIGNAL RECOGNITION PARTICLE RECEPTOR SUBUNIT ALPHA"/>
    <property type="match status" value="1"/>
</dbReference>
<evidence type="ECO:0000256" key="3">
    <source>
        <dbReference type="ARBA" id="ARBA00022741"/>
    </source>
</evidence>
<keyword evidence="6 9" id="KW-0472">Membrane</keyword>
<dbReference type="SUPFAM" id="SSF47364">
    <property type="entry name" value="Domain of the SRP/SRP receptor G-proteins"/>
    <property type="match status" value="1"/>
</dbReference>
<comment type="similarity">
    <text evidence="9">Belongs to the GTP-binding SRP family. FtsY subfamily.</text>
</comment>
<dbReference type="SUPFAM" id="SSF52540">
    <property type="entry name" value="P-loop containing nucleoside triphosphate hydrolases"/>
    <property type="match status" value="1"/>
</dbReference>
<dbReference type="EC" id="3.6.5.4" evidence="9"/>
<feature type="compositionally biased region" description="Basic and acidic residues" evidence="10">
    <location>
        <begin position="54"/>
        <end position="71"/>
    </location>
</feature>
<evidence type="ECO:0000256" key="7">
    <source>
        <dbReference type="ARBA" id="ARBA00023170"/>
    </source>
</evidence>
<dbReference type="Gene3D" id="3.40.50.300">
    <property type="entry name" value="P-loop containing nucleotide triphosphate hydrolases"/>
    <property type="match status" value="1"/>
</dbReference>
<dbReference type="InterPro" id="IPR003593">
    <property type="entry name" value="AAA+_ATPase"/>
</dbReference>
<dbReference type="InterPro" id="IPR042101">
    <property type="entry name" value="SRP54_N_sf"/>
</dbReference>
<sequence length="521" mass="56239">MFGFFKRKKHKAQEQQASEQQALEQQALEQTQDATPHEQDSGKQDTAEQAAQLEAEKAEAERLAAEEAARVEAEKVAAEKAAAEKAEAERLAAEEAARVEAEKAAAEKAEAERLAAEEAARVEAEKAEAERLAAREEEERLAAAQLAAIEAEEQAALEQARLEEEARAAEVAVAEADATVDDEDARDTARDGREKPRRGFFARIKAGLGKTRANLTEGVASLFLGKKQIDDELMEDLETQLLMADVGIEATTEIIDNLTARISRKELKEPQALYEALQEELRVMLAPVAKDLELPAKGDGPFVILMIGVNGVGKTTTIGKLAKRYQSQGRSVMLAAGDTFRAAAVEQLKVWGERNKVPVIAQHTGADSASVIYDALEAAKARNVDILIADTAGRLHNKSHLMEELKKVQRVMAKLDVAAPHEVMLVLDAGTGQNALSQASTFHEAVNITGLTLTKLDGTAKGGIIFALAKQLNLPIRYIGVGEGVDDLRPFAADDFVNALFARAGEEEDARPADGAETREA</sequence>
<dbReference type="InterPro" id="IPR013822">
    <property type="entry name" value="Signal_recog_particl_SRP54_hlx"/>
</dbReference>
<evidence type="ECO:0000256" key="6">
    <source>
        <dbReference type="ARBA" id="ARBA00023136"/>
    </source>
</evidence>
<comment type="function">
    <text evidence="9">Involved in targeting and insertion of nascent membrane proteins into the cytoplasmic membrane. Acts as a receptor for the complex formed by the signal recognition particle (SRP) and the ribosome-nascent chain (RNC). Interaction with SRP-RNC leads to the transfer of the RNC complex to the Sec translocase for insertion into the membrane, the hydrolysis of GTP by both Ffh and FtsY, and the dissociation of the SRP-FtsY complex into the individual components.</text>
</comment>
<evidence type="ECO:0000256" key="8">
    <source>
        <dbReference type="ARBA" id="ARBA00048027"/>
    </source>
</evidence>
<keyword evidence="4 9" id="KW-0378">Hydrolase</keyword>
<dbReference type="RefSeq" id="WP_341542473.1">
    <property type="nucleotide sequence ID" value="NZ_JBAKAP010000010.1"/>
</dbReference>
<reference evidence="12 13" key="1">
    <citation type="submission" date="2024-02" db="EMBL/GenBank/DDBJ databases">
        <title>Bacteria isolated from the canopy kelp, Nereocystis luetkeana.</title>
        <authorList>
            <person name="Pfister C.A."/>
            <person name="Younker I.T."/>
            <person name="Light S.H."/>
        </authorList>
    </citation>
    <scope>NUCLEOTIDE SEQUENCE [LARGE SCALE GENOMIC DNA]</scope>
    <source>
        <strain evidence="12 13">TI.5.07</strain>
    </source>
</reference>
<feature type="domain" description="SRP54-type proteins GTP-binding" evidence="11">
    <location>
        <begin position="475"/>
        <end position="488"/>
    </location>
</feature>
<feature type="binding site" evidence="9">
    <location>
        <begin position="308"/>
        <end position="315"/>
    </location>
    <ligand>
        <name>GTP</name>
        <dbReference type="ChEBI" id="CHEBI:37565"/>
    </ligand>
</feature>
<keyword evidence="2 9" id="KW-0963">Cytoplasm</keyword>
<evidence type="ECO:0000256" key="5">
    <source>
        <dbReference type="ARBA" id="ARBA00023134"/>
    </source>
</evidence>
<feature type="compositionally biased region" description="Basic residues" evidence="10">
    <location>
        <begin position="1"/>
        <end position="11"/>
    </location>
</feature>
<dbReference type="Pfam" id="PF00448">
    <property type="entry name" value="SRP54"/>
    <property type="match status" value="1"/>
</dbReference>
<evidence type="ECO:0000256" key="4">
    <source>
        <dbReference type="ARBA" id="ARBA00022801"/>
    </source>
</evidence>
<accession>A0ABU9GFS9</accession>